<comment type="caution">
    <text evidence="1">The sequence shown here is derived from an EMBL/GenBank/DDBJ whole genome shotgun (WGS) entry which is preliminary data.</text>
</comment>
<dbReference type="EMBL" id="VLLI01000012">
    <property type="protein sequence ID" value="TWI96805.1"/>
    <property type="molecule type" value="Genomic_DNA"/>
</dbReference>
<gene>
    <name evidence="1" type="ORF">JN11_03918</name>
</gene>
<sequence>MYDYLKEAGVLNGTPEEIASAKHQYRTQYKKQWKQQKRPRKELRIDVTLKQFAAINRNALEADLSRTAYARNIILAATGSEKFIPHKEQLLEILQLVSMAAIAAAKNNAQLSRLSEWLEQAETMLMQYLKHTT</sequence>
<keyword evidence="2" id="KW-1185">Reference proteome</keyword>
<organism evidence="1 2">
    <name type="scientific">Mucilaginibacter frigoritolerans</name>
    <dbReference type="NCBI Taxonomy" id="652788"/>
    <lineage>
        <taxon>Bacteria</taxon>
        <taxon>Pseudomonadati</taxon>
        <taxon>Bacteroidota</taxon>
        <taxon>Sphingobacteriia</taxon>
        <taxon>Sphingobacteriales</taxon>
        <taxon>Sphingobacteriaceae</taxon>
        <taxon>Mucilaginibacter</taxon>
    </lineage>
</organism>
<evidence type="ECO:0000313" key="2">
    <source>
        <dbReference type="Proteomes" id="UP000317010"/>
    </source>
</evidence>
<dbReference type="Proteomes" id="UP000317010">
    <property type="component" value="Unassembled WGS sequence"/>
</dbReference>
<proteinExistence type="predicted"/>
<accession>A0A562TTB7</accession>
<evidence type="ECO:0000313" key="1">
    <source>
        <dbReference type="EMBL" id="TWI96805.1"/>
    </source>
</evidence>
<reference evidence="1 2" key="1">
    <citation type="submission" date="2019-07" db="EMBL/GenBank/DDBJ databases">
        <title>Genomic Encyclopedia of Archaeal and Bacterial Type Strains, Phase II (KMG-II): from individual species to whole genera.</title>
        <authorList>
            <person name="Goeker M."/>
        </authorList>
    </citation>
    <scope>NUCLEOTIDE SEQUENCE [LARGE SCALE GENOMIC DNA]</scope>
    <source>
        <strain evidence="1 2">ATCC BAA-1854</strain>
    </source>
</reference>
<protein>
    <submittedName>
        <fullName evidence="1">Uncharacterized protein</fullName>
    </submittedName>
</protein>
<dbReference type="AlphaFoldDB" id="A0A562TTB7"/>
<name>A0A562TTB7_9SPHI</name>